<proteinExistence type="predicted"/>
<accession>A0A0N5B1K9</accession>
<feature type="domain" description="DUF1758" evidence="1">
    <location>
        <begin position="17"/>
        <end position="103"/>
    </location>
</feature>
<dbReference type="Pfam" id="PF05585">
    <property type="entry name" value="DUF1758"/>
    <property type="match status" value="1"/>
</dbReference>
<keyword evidence="2" id="KW-1185">Reference proteome</keyword>
<reference evidence="3" key="1">
    <citation type="submission" date="2017-02" db="UniProtKB">
        <authorList>
            <consortium name="WormBaseParasite"/>
        </authorList>
    </citation>
    <scope>IDENTIFICATION</scope>
</reference>
<name>A0A0N5B1K9_9BILA</name>
<dbReference type="AlphaFoldDB" id="A0A0N5B1K9"/>
<organism evidence="2 3">
    <name type="scientific">Syphacia muris</name>
    <dbReference type="NCBI Taxonomy" id="451379"/>
    <lineage>
        <taxon>Eukaryota</taxon>
        <taxon>Metazoa</taxon>
        <taxon>Ecdysozoa</taxon>
        <taxon>Nematoda</taxon>
        <taxon>Chromadorea</taxon>
        <taxon>Rhabditida</taxon>
        <taxon>Spirurina</taxon>
        <taxon>Oxyuridomorpha</taxon>
        <taxon>Oxyuroidea</taxon>
        <taxon>Oxyuridae</taxon>
        <taxon>Syphacia</taxon>
    </lineage>
</organism>
<evidence type="ECO:0000313" key="2">
    <source>
        <dbReference type="Proteomes" id="UP000046393"/>
    </source>
</evidence>
<evidence type="ECO:0000313" key="3">
    <source>
        <dbReference type="WBParaSite" id="SMUV_0001117801-mRNA-1"/>
    </source>
</evidence>
<dbReference type="InterPro" id="IPR008737">
    <property type="entry name" value="DUF1758"/>
</dbReference>
<dbReference type="WBParaSite" id="SMUV_0001117801-mRNA-1">
    <property type="protein sequence ID" value="SMUV_0001117801-mRNA-1"/>
    <property type="gene ID" value="SMUV_0001117801"/>
</dbReference>
<sequence length="105" mass="11651">MQRRVTSSILACLRTTVSNPVDPDLVEETGLVFDEGSEWSYIDEELAMRLKLDMGKSGITSIMTFNADQPKRMRTFVTPIAILTKLGLEVIDVSMIEGMSANLLP</sequence>
<evidence type="ECO:0000259" key="1">
    <source>
        <dbReference type="Pfam" id="PF05585"/>
    </source>
</evidence>
<protein>
    <submittedName>
        <fullName evidence="3">DUF1758 domain-containing protein</fullName>
    </submittedName>
</protein>
<dbReference type="Proteomes" id="UP000046393">
    <property type="component" value="Unplaced"/>
</dbReference>